<protein>
    <submittedName>
        <fullName evidence="2">Uncharacterized protein</fullName>
    </submittedName>
</protein>
<evidence type="ECO:0000313" key="3">
    <source>
        <dbReference type="Proteomes" id="UP000800235"/>
    </source>
</evidence>
<comment type="caution">
    <text evidence="2">The sequence shown here is derived from an EMBL/GenBank/DDBJ whole genome shotgun (WGS) entry which is preliminary data.</text>
</comment>
<dbReference type="EMBL" id="MU007032">
    <property type="protein sequence ID" value="KAF2431327.1"/>
    <property type="molecule type" value="Genomic_DNA"/>
</dbReference>
<reference evidence="2" key="1">
    <citation type="journal article" date="2020" name="Stud. Mycol.">
        <title>101 Dothideomycetes genomes: a test case for predicting lifestyles and emergence of pathogens.</title>
        <authorList>
            <person name="Haridas S."/>
            <person name="Albert R."/>
            <person name="Binder M."/>
            <person name="Bloem J."/>
            <person name="Labutti K."/>
            <person name="Salamov A."/>
            <person name="Andreopoulos B."/>
            <person name="Baker S."/>
            <person name="Barry K."/>
            <person name="Bills G."/>
            <person name="Bluhm B."/>
            <person name="Cannon C."/>
            <person name="Castanera R."/>
            <person name="Culley D."/>
            <person name="Daum C."/>
            <person name="Ezra D."/>
            <person name="Gonzalez J."/>
            <person name="Henrissat B."/>
            <person name="Kuo A."/>
            <person name="Liang C."/>
            <person name="Lipzen A."/>
            <person name="Lutzoni F."/>
            <person name="Magnuson J."/>
            <person name="Mondo S."/>
            <person name="Nolan M."/>
            <person name="Ohm R."/>
            <person name="Pangilinan J."/>
            <person name="Park H.-J."/>
            <person name="Ramirez L."/>
            <person name="Alfaro M."/>
            <person name="Sun H."/>
            <person name="Tritt A."/>
            <person name="Yoshinaga Y."/>
            <person name="Zwiers L.-H."/>
            <person name="Turgeon B."/>
            <person name="Goodwin S."/>
            <person name="Spatafora J."/>
            <person name="Crous P."/>
            <person name="Grigoriev I."/>
        </authorList>
    </citation>
    <scope>NUCLEOTIDE SEQUENCE</scope>
    <source>
        <strain evidence="2">CBS 130266</strain>
    </source>
</reference>
<dbReference type="AlphaFoldDB" id="A0A9P4NTG9"/>
<keyword evidence="3" id="KW-1185">Reference proteome</keyword>
<name>A0A9P4NTG9_9PEZI</name>
<gene>
    <name evidence="2" type="ORF">EJ08DRAFT_696417</name>
</gene>
<proteinExistence type="predicted"/>
<keyword evidence="1" id="KW-0812">Transmembrane</keyword>
<dbReference type="OrthoDB" id="3365267at2759"/>
<evidence type="ECO:0000256" key="1">
    <source>
        <dbReference type="SAM" id="Phobius"/>
    </source>
</evidence>
<sequence>MTSEALAAFRKTHGQELAKLAEEHLKHDLQESDREILQRAASRFSTHATIGSILGLGLGALLAFRVRSARMRMFTAFKTKEKPTHVQFADGRTEAIPDVTRLVQPTVFGDIAAYFFFTAGGLFVGGETGLLTGSFAAGRTIMKDPDARQRIETAFRKFRADALRREATRLDGGQSVFDKFL</sequence>
<keyword evidence="1" id="KW-1133">Transmembrane helix</keyword>
<evidence type="ECO:0000313" key="2">
    <source>
        <dbReference type="EMBL" id="KAF2431327.1"/>
    </source>
</evidence>
<feature type="transmembrane region" description="Helical" evidence="1">
    <location>
        <begin position="44"/>
        <end position="64"/>
    </location>
</feature>
<keyword evidence="1" id="KW-0472">Membrane</keyword>
<accession>A0A9P4NTG9</accession>
<organism evidence="2 3">
    <name type="scientific">Tothia fuscella</name>
    <dbReference type="NCBI Taxonomy" id="1048955"/>
    <lineage>
        <taxon>Eukaryota</taxon>
        <taxon>Fungi</taxon>
        <taxon>Dikarya</taxon>
        <taxon>Ascomycota</taxon>
        <taxon>Pezizomycotina</taxon>
        <taxon>Dothideomycetes</taxon>
        <taxon>Pleosporomycetidae</taxon>
        <taxon>Venturiales</taxon>
        <taxon>Cylindrosympodiaceae</taxon>
        <taxon>Tothia</taxon>
    </lineage>
</organism>
<dbReference type="Proteomes" id="UP000800235">
    <property type="component" value="Unassembled WGS sequence"/>
</dbReference>